<evidence type="ECO:0000313" key="1">
    <source>
        <dbReference type="EMBL" id="QJA63311.1"/>
    </source>
</evidence>
<proteinExistence type="predicted"/>
<reference evidence="1" key="1">
    <citation type="submission" date="2020-03" db="EMBL/GenBank/DDBJ databases">
        <title>The deep terrestrial virosphere.</title>
        <authorList>
            <person name="Holmfeldt K."/>
            <person name="Nilsson E."/>
            <person name="Simone D."/>
            <person name="Lopez-Fernandez M."/>
            <person name="Wu X."/>
            <person name="de Brujin I."/>
            <person name="Lundin D."/>
            <person name="Andersson A."/>
            <person name="Bertilsson S."/>
            <person name="Dopson M."/>
        </authorList>
    </citation>
    <scope>NUCLEOTIDE SEQUENCE</scope>
    <source>
        <strain evidence="1">MM415B00636</strain>
    </source>
</reference>
<name>A0A6M3J2B2_9ZZZZ</name>
<sequence length="359" mass="36916">MKITKWLFLFLLIPNLCFAGSIGRQDLHNWDGTGGTSTFSRTTSGGYTVTLKDIGQVVDILMTHGGGVNYNRATINSALTAIGSTYNTAIIFDPGNWNITSGITITGNVTSIFPSGVTITPSAGATVWIVGPILAGNYPLFDTNASGSSVILTNAAVNGIVYQAWYGTGNALGIGKVPDSSGTYTVDVGGNINITGGVTFSGTITNANLPDPITIPEIRTETTITGKIYTINLTGNPVAIAGGKTGTTISGASCYGGWTKSGTSAQIGNATTEVTAIMTSAVKGMSHVFRILQDTAQSGGTINVLFEAGDNIASQTAIIAGTSKYILSGTTNANKLILTSSGTSVWEVDEVGAPTVSWD</sequence>
<protein>
    <submittedName>
        <fullName evidence="1">Uncharacterized protein</fullName>
    </submittedName>
</protein>
<organism evidence="1">
    <name type="scientific">viral metagenome</name>
    <dbReference type="NCBI Taxonomy" id="1070528"/>
    <lineage>
        <taxon>unclassified sequences</taxon>
        <taxon>metagenomes</taxon>
        <taxon>organismal metagenomes</taxon>
    </lineage>
</organism>
<accession>A0A6M3J2B2</accession>
<dbReference type="AlphaFoldDB" id="A0A6M3J2B2"/>
<dbReference type="EMBL" id="MT141494">
    <property type="protein sequence ID" value="QJA63311.1"/>
    <property type="molecule type" value="Genomic_DNA"/>
</dbReference>
<gene>
    <name evidence="1" type="ORF">MM415B00636_0044</name>
</gene>